<dbReference type="CDD" id="cd16343">
    <property type="entry name" value="LMWPTP"/>
    <property type="match status" value="1"/>
</dbReference>
<dbReference type="HOGENOM" id="CLU_071415_2_2_4"/>
<dbReference type="OrthoDB" id="9784339at2"/>
<dbReference type="AlphaFoldDB" id="Q82TT5"/>
<evidence type="ECO:0000256" key="2">
    <source>
        <dbReference type="ARBA" id="ARBA00013064"/>
    </source>
</evidence>
<dbReference type="Gene3D" id="3.40.50.2300">
    <property type="match status" value="1"/>
</dbReference>
<dbReference type="FunFam" id="3.40.50.2300:FF:000113">
    <property type="entry name" value="Low molecular weight protein-tyrosine-phosphatase"/>
    <property type="match status" value="1"/>
</dbReference>
<dbReference type="PRINTS" id="PR00719">
    <property type="entry name" value="LMWPTPASE"/>
</dbReference>
<reference evidence="7 8" key="1">
    <citation type="journal article" date="2003" name="J. Bacteriol.">
        <title>Complete genome sequence of the ammonia-oxidizing bacterium and obligate chemolithoautotroph Nitrosomonas europaea.</title>
        <authorList>
            <person name="Chain P."/>
            <person name="Lamerdin J."/>
            <person name="Larimer F."/>
            <person name="Regala W."/>
            <person name="Land M."/>
            <person name="Hauser L."/>
            <person name="Hooper A."/>
            <person name="Klotz M."/>
            <person name="Norton J."/>
            <person name="Sayavedra-Soto L."/>
            <person name="Arciero D."/>
            <person name="Hommes N."/>
            <person name="Whittaker M."/>
            <person name="Arp D."/>
        </authorList>
    </citation>
    <scope>NUCLEOTIDE SEQUENCE [LARGE SCALE GENOMIC DNA]</scope>
    <source>
        <strain evidence="8">ATCC 19718 / CIP 103999 / KCTC 2705 / NBRC 14298</strain>
    </source>
</reference>
<accession>Q82TT5</accession>
<evidence type="ECO:0000313" key="7">
    <source>
        <dbReference type="EMBL" id="CAD85696.1"/>
    </source>
</evidence>
<evidence type="ECO:0000256" key="4">
    <source>
        <dbReference type="ARBA" id="ARBA00022912"/>
    </source>
</evidence>
<dbReference type="GO" id="GO:0004725">
    <property type="term" value="F:protein tyrosine phosphatase activity"/>
    <property type="evidence" value="ECO:0007669"/>
    <property type="project" value="UniProtKB-EC"/>
</dbReference>
<dbReference type="eggNOG" id="COG0394">
    <property type="taxonomic scope" value="Bacteria"/>
</dbReference>
<dbReference type="EC" id="3.1.3.48" evidence="2"/>
<name>Q82TT5_NITEU</name>
<dbReference type="InterPro" id="IPR017867">
    <property type="entry name" value="Tyr_phospatase_low_mol_wt"/>
</dbReference>
<feature type="active site" description="Nucleophile" evidence="5">
    <location>
        <position position="15"/>
    </location>
</feature>
<feature type="active site" description="Proton donor" evidence="5">
    <location>
        <position position="133"/>
    </location>
</feature>
<organism evidence="7 8">
    <name type="scientific">Nitrosomonas europaea (strain ATCC 19718 / CIP 103999 / KCTC 2705 / NBRC 14298)</name>
    <dbReference type="NCBI Taxonomy" id="228410"/>
    <lineage>
        <taxon>Bacteria</taxon>
        <taxon>Pseudomonadati</taxon>
        <taxon>Pseudomonadota</taxon>
        <taxon>Betaproteobacteria</taxon>
        <taxon>Nitrosomonadales</taxon>
        <taxon>Nitrosomonadaceae</taxon>
        <taxon>Nitrosomonas</taxon>
    </lineage>
</organism>
<sequence length="166" mass="19221">MKHSEAEKVGVLFVCMGNICRSPTADAVFNHHVKSARLEHLFHIDSAGTHAYHIGEPPDRRSQQAALRRGYNMQSLRARRVVPEDFSRFQYILAMDRHNLEELQQNCPSRYTSRLGMFLQYSNQWDIRQEIPDPYYGGSHGFERVLDLVENASQGLLKYILENLNT</sequence>
<dbReference type="EMBL" id="AL954747">
    <property type="protein sequence ID" value="CAD85696.1"/>
    <property type="molecule type" value="Genomic_DNA"/>
</dbReference>
<evidence type="ECO:0000256" key="5">
    <source>
        <dbReference type="PIRSR" id="PIRSR617867-1"/>
    </source>
</evidence>
<dbReference type="STRING" id="228410.NE1785"/>
<dbReference type="KEGG" id="neu:NE1785"/>
<dbReference type="PANTHER" id="PTHR11717:SF7">
    <property type="entry name" value="LOW MOLECULAR WEIGHT PHOSPHOTYROSINE PROTEIN PHOSPHATASE"/>
    <property type="match status" value="1"/>
</dbReference>
<keyword evidence="3 7" id="KW-0378">Hydrolase</keyword>
<proteinExistence type="inferred from homology"/>
<feature type="active site" evidence="5">
    <location>
        <position position="21"/>
    </location>
</feature>
<feature type="domain" description="Phosphotyrosine protein phosphatase I" evidence="6">
    <location>
        <begin position="9"/>
        <end position="159"/>
    </location>
</feature>
<evidence type="ECO:0000259" key="6">
    <source>
        <dbReference type="SMART" id="SM00226"/>
    </source>
</evidence>
<dbReference type="PhylomeDB" id="Q82TT5"/>
<evidence type="ECO:0000256" key="1">
    <source>
        <dbReference type="ARBA" id="ARBA00011063"/>
    </source>
</evidence>
<keyword evidence="8" id="KW-1185">Reference proteome</keyword>
<dbReference type="SMART" id="SM00226">
    <property type="entry name" value="LMWPc"/>
    <property type="match status" value="1"/>
</dbReference>
<dbReference type="InterPro" id="IPR036196">
    <property type="entry name" value="Ptyr_pPase_sf"/>
</dbReference>
<dbReference type="PANTHER" id="PTHR11717">
    <property type="entry name" value="LOW MOLECULAR WEIGHT PROTEIN TYROSINE PHOSPHATASE"/>
    <property type="match status" value="1"/>
</dbReference>
<dbReference type="Pfam" id="PF01451">
    <property type="entry name" value="LMWPc"/>
    <property type="match status" value="1"/>
</dbReference>
<dbReference type="RefSeq" id="WP_011112336.1">
    <property type="nucleotide sequence ID" value="NC_004757.1"/>
</dbReference>
<evidence type="ECO:0000313" key="8">
    <source>
        <dbReference type="Proteomes" id="UP000001416"/>
    </source>
</evidence>
<dbReference type="SUPFAM" id="SSF52788">
    <property type="entry name" value="Phosphotyrosine protein phosphatases I"/>
    <property type="match status" value="1"/>
</dbReference>
<keyword evidence="4" id="KW-0904">Protein phosphatase</keyword>
<dbReference type="InterPro" id="IPR050438">
    <property type="entry name" value="LMW_PTPase"/>
</dbReference>
<dbReference type="Proteomes" id="UP000001416">
    <property type="component" value="Chromosome"/>
</dbReference>
<dbReference type="InterPro" id="IPR023485">
    <property type="entry name" value="Ptyr_pPase"/>
</dbReference>
<evidence type="ECO:0000256" key="3">
    <source>
        <dbReference type="ARBA" id="ARBA00022801"/>
    </source>
</evidence>
<comment type="similarity">
    <text evidence="1">Belongs to the low molecular weight phosphotyrosine protein phosphatase family.</text>
</comment>
<protein>
    <recommendedName>
        <fullName evidence="2">protein-tyrosine-phosphatase</fullName>
        <ecNumber evidence="2">3.1.3.48</ecNumber>
    </recommendedName>
</protein>
<dbReference type="GeneID" id="87104947"/>
<gene>
    <name evidence="7" type="primary">pt</name>
    <name evidence="7" type="ordered locus">NE1785</name>
</gene>